<proteinExistence type="predicted"/>
<name>A0A450UL84_9GAMM</name>
<reference evidence="2" key="1">
    <citation type="submission" date="2019-02" db="EMBL/GenBank/DDBJ databases">
        <authorList>
            <person name="Gruber-Vodicka R. H."/>
            <person name="Seah K. B. B."/>
        </authorList>
    </citation>
    <scope>NUCLEOTIDE SEQUENCE</scope>
    <source>
        <strain evidence="2">BECK_M6</strain>
    </source>
</reference>
<dbReference type="AlphaFoldDB" id="A0A450UL84"/>
<organism evidence="2">
    <name type="scientific">Candidatus Kentrum sp. LFY</name>
    <dbReference type="NCBI Taxonomy" id="2126342"/>
    <lineage>
        <taxon>Bacteria</taxon>
        <taxon>Pseudomonadati</taxon>
        <taxon>Pseudomonadota</taxon>
        <taxon>Gammaproteobacteria</taxon>
        <taxon>Candidatus Kentrum</taxon>
    </lineage>
</organism>
<evidence type="ECO:0000256" key="1">
    <source>
        <dbReference type="SAM" id="MobiDB-lite"/>
    </source>
</evidence>
<feature type="region of interest" description="Disordered" evidence="1">
    <location>
        <begin position="1"/>
        <end position="25"/>
    </location>
</feature>
<protein>
    <submittedName>
        <fullName evidence="2">Uncharacterized protein</fullName>
    </submittedName>
</protein>
<accession>A0A450UL84</accession>
<gene>
    <name evidence="2" type="ORF">BECKLFY1418A_GA0070994_103035</name>
</gene>
<dbReference type="EMBL" id="CAADFH010000030">
    <property type="protein sequence ID" value="VFJ93299.1"/>
    <property type="molecule type" value="Genomic_DNA"/>
</dbReference>
<sequence length="63" mass="7108">MKKKQTKGIKTLTHEQASRRNLPSAEYESLMRRAEEAPPNVSYPRGGTGLEVECESRAFRAKS</sequence>
<evidence type="ECO:0000313" key="2">
    <source>
        <dbReference type="EMBL" id="VFJ93299.1"/>
    </source>
</evidence>